<reference evidence="2" key="2">
    <citation type="submission" date="2004-04" db="EMBL/GenBank/DDBJ databases">
        <title>Oryza sativa nipponbare(GA3) genomic DNA, chromosome 2, BAC clone:OSJNBa0052K15.</title>
        <authorList>
            <person name="Sasaki T."/>
            <person name="Matsumoto T."/>
            <person name="Fujisawa M."/>
        </authorList>
    </citation>
    <scope>NUCLEOTIDE SEQUENCE</scope>
</reference>
<dbReference type="EMBL" id="AP004801">
    <property type="protein sequence ID" value="BAD27951.1"/>
    <property type="molecule type" value="Genomic_DNA"/>
</dbReference>
<dbReference type="EMBL" id="AP008208">
    <property type="protein sequence ID" value="BAF08381.1"/>
    <property type="molecule type" value="Genomic_DNA"/>
</dbReference>
<reference evidence="4" key="7">
    <citation type="journal article" date="2008" name="Nucleic Acids Res.">
        <title>The rice annotation project database (RAP-DB): 2008 update.</title>
        <authorList>
            <consortium name="The rice annotation project (RAP)"/>
        </authorList>
    </citation>
    <scope>GENOME REANNOTATION</scope>
    <source>
        <strain evidence="4">cv. Nipponbare</strain>
    </source>
</reference>
<proteinExistence type="predicted"/>
<evidence type="ECO:0000313" key="4">
    <source>
        <dbReference type="Proteomes" id="UP000000763"/>
    </source>
</evidence>
<reference evidence="1" key="1">
    <citation type="submission" date="2002-02" db="EMBL/GenBank/DDBJ databases">
        <title>Oryza sativa nipponbare(GA3) genomic DNA, chromosome 2, PAC clone:P0613F08.</title>
        <authorList>
            <person name="Sasaki T."/>
            <person name="Matsumoto T."/>
            <person name="Yamamoto K."/>
        </authorList>
    </citation>
    <scope>NUCLEOTIDE SEQUENCE</scope>
</reference>
<gene>
    <name evidence="3" type="ordered locus">Os02g0256000</name>
    <name evidence="2" type="ORF">OSJNBa0052K15.26</name>
    <name evidence="1" type="ORF">P0613F08.8</name>
</gene>
<reference evidence="3" key="5">
    <citation type="journal article" date="2007" name="Genome Res.">
        <title>Curated Genome Annotation of Oryza sativa ssp. japonica and Comparative Genome Analysis with Arabidopsis thaliana.</title>
        <authorList>
            <consortium name="The Rice Annotation Project (RAP)"/>
            <person name="Itoh T."/>
            <person name="Tanaka T."/>
            <person name="Barrero R.A."/>
            <person name="Yamasaki C."/>
            <person name="Fujii Y."/>
            <person name="Hilton P.B."/>
            <person name="Antonio B.A."/>
            <person name="Aono H."/>
            <person name="Apweiler R."/>
            <person name="Bruskiewich R."/>
            <person name="Bureau T."/>
            <person name="Burr F."/>
            <person name="Costa de Oliveira A."/>
            <person name="Fuks G."/>
            <person name="Habara T."/>
            <person name="Haberer G."/>
            <person name="Han B."/>
            <person name="Harada E."/>
            <person name="Hiraki A.T."/>
            <person name="Hirochika H."/>
            <person name="Hoen D."/>
            <person name="Hokari H."/>
            <person name="Hosokawa S."/>
            <person name="Hsing Y."/>
            <person name="Ikawa H."/>
            <person name="Ikeo K."/>
            <person name="Imanishi T."/>
            <person name="Ito Y."/>
            <person name="Jaiswal P."/>
            <person name="Kanno M."/>
            <person name="Kawahara Y."/>
            <person name="Kawamura T."/>
            <person name="Kawashima H."/>
            <person name="Khurana J.P."/>
            <person name="Kikuchi S."/>
            <person name="Komatsu S."/>
            <person name="Koyanagi K.O."/>
            <person name="Kubooka H."/>
            <person name="Lieberherr D."/>
            <person name="Lin Y.C."/>
            <person name="Lonsdale D."/>
            <person name="Matsumoto T."/>
            <person name="Matsuya A."/>
            <person name="McCombie W.R."/>
            <person name="Messing J."/>
            <person name="Miyao A."/>
            <person name="Mulder N."/>
            <person name="Nagamura Y."/>
            <person name="Nam J."/>
            <person name="Namiki N."/>
            <person name="Numa H."/>
            <person name="Nurimoto S."/>
            <person name="O'donovan C."/>
            <person name="Ohyanagi H."/>
            <person name="Okido T."/>
            <person name="Oota S."/>
            <person name="Osato N."/>
            <person name="Palmer L.E."/>
            <person name="Quetier F."/>
            <person name="Raghuvanshi S."/>
            <person name="Saichi N."/>
            <person name="Sakai H."/>
            <person name="Sakai Y."/>
            <person name="Sakata K."/>
            <person name="Sakurai T."/>
            <person name="Sato F."/>
            <person name="Sato Y."/>
            <person name="Schoof H."/>
            <person name="Seki M."/>
            <person name="Shibata M."/>
            <person name="Shimizu Y."/>
            <person name="Shinozaki K."/>
            <person name="Shinso Y."/>
            <person name="Singh N.K."/>
            <person name="Smith-White B."/>
            <person name="Takeda J."/>
            <person name="Tanino M."/>
            <person name="Tatusova T."/>
            <person name="Thongjuea S."/>
            <person name="Todokoro F."/>
            <person name="Tsugane M."/>
            <person name="Tyagi A.K."/>
            <person name="Vanavichit A."/>
            <person name="Wang A."/>
            <person name="Wing R.A."/>
            <person name="Yamaguchi K."/>
            <person name="Yamamoto M."/>
            <person name="Yamamoto N."/>
            <person name="Yu Y."/>
            <person name="Zhang H."/>
            <person name="Zhao Q."/>
            <person name="Higo K."/>
            <person name="Burr B."/>
            <person name="Gojobori T."/>
            <person name="Sasaki T."/>
        </authorList>
    </citation>
    <scope>NUCLEOTIDE SEQUENCE</scope>
</reference>
<dbReference type="KEGG" id="dosa:Os02g0256000"/>
<dbReference type="Proteomes" id="UP000000763">
    <property type="component" value="Chromosome 2"/>
</dbReference>
<dbReference type="Gramene" id="Os02t0256000-01">
    <property type="protein sequence ID" value="Os02t0256000-01"/>
    <property type="gene ID" value="Os02g0256000"/>
</dbReference>
<dbReference type="EMBL" id="AP006844">
    <property type="protein sequence ID" value="BAD29698.1"/>
    <property type="molecule type" value="Genomic_DNA"/>
</dbReference>
<organism evidence="3 4">
    <name type="scientific">Oryza sativa subsp. japonica</name>
    <name type="common">Rice</name>
    <dbReference type="NCBI Taxonomy" id="39947"/>
    <lineage>
        <taxon>Eukaryota</taxon>
        <taxon>Viridiplantae</taxon>
        <taxon>Streptophyta</taxon>
        <taxon>Embryophyta</taxon>
        <taxon>Tracheophyta</taxon>
        <taxon>Spermatophyta</taxon>
        <taxon>Magnoliopsida</taxon>
        <taxon>Liliopsida</taxon>
        <taxon>Poales</taxon>
        <taxon>Poaceae</taxon>
        <taxon>BOP clade</taxon>
        <taxon>Oryzoideae</taxon>
        <taxon>Oryzeae</taxon>
        <taxon>Oryzinae</taxon>
        <taxon>Oryza</taxon>
        <taxon>Oryza sativa</taxon>
    </lineage>
</organism>
<evidence type="ECO:0000313" key="3">
    <source>
        <dbReference type="EMBL" id="BAF08381.1"/>
    </source>
</evidence>
<evidence type="ECO:0000313" key="1">
    <source>
        <dbReference type="EMBL" id="BAD27951.1"/>
    </source>
</evidence>
<reference evidence="3" key="9">
    <citation type="submission" date="2012-08" db="EMBL/GenBank/DDBJ databases">
        <title>The Second Rice Annotation Project Meeting (RAP2).</title>
        <authorList>
            <consortium name="The Rice Annotation Project (RAP)"/>
        </authorList>
    </citation>
    <scope>NUCLEOTIDE SEQUENCE</scope>
</reference>
<reference evidence="3 4" key="3">
    <citation type="journal article" date="2005" name="Nature">
        <title>The map-based sequence of the rice genome.</title>
        <authorList>
            <consortium name="International rice genome sequencing project (IRGSP)"/>
            <person name="Matsumoto T."/>
            <person name="Wu J."/>
            <person name="Kanamori H."/>
            <person name="Katayose Y."/>
            <person name="Fujisawa M."/>
            <person name="Namiki N."/>
            <person name="Mizuno H."/>
            <person name="Yamamoto K."/>
            <person name="Antonio B.A."/>
            <person name="Baba T."/>
            <person name="Sakata K."/>
            <person name="Nagamura Y."/>
            <person name="Aoki H."/>
            <person name="Arikawa K."/>
            <person name="Arita K."/>
            <person name="Bito T."/>
            <person name="Chiden Y."/>
            <person name="Fujitsuka N."/>
            <person name="Fukunaka R."/>
            <person name="Hamada M."/>
            <person name="Harada C."/>
            <person name="Hayashi A."/>
            <person name="Hijishita S."/>
            <person name="Honda M."/>
            <person name="Hosokawa S."/>
            <person name="Ichikawa Y."/>
            <person name="Idonuma A."/>
            <person name="Iijima M."/>
            <person name="Ikeda M."/>
            <person name="Ikeno M."/>
            <person name="Ito K."/>
            <person name="Ito S."/>
            <person name="Ito T."/>
            <person name="Ito Y."/>
            <person name="Ito Y."/>
            <person name="Iwabuchi A."/>
            <person name="Kamiya K."/>
            <person name="Karasawa W."/>
            <person name="Kurita K."/>
            <person name="Katagiri S."/>
            <person name="Kikuta A."/>
            <person name="Kobayashi H."/>
            <person name="Kobayashi N."/>
            <person name="Machita K."/>
            <person name="Maehara T."/>
            <person name="Masukawa M."/>
            <person name="Mizubayashi T."/>
            <person name="Mukai Y."/>
            <person name="Nagasaki H."/>
            <person name="Nagata Y."/>
            <person name="Naito S."/>
            <person name="Nakashima M."/>
            <person name="Nakama Y."/>
            <person name="Nakamichi Y."/>
            <person name="Nakamura M."/>
            <person name="Meguro A."/>
            <person name="Negishi M."/>
            <person name="Ohta I."/>
            <person name="Ohta T."/>
            <person name="Okamoto M."/>
            <person name="Ono N."/>
            <person name="Saji S."/>
            <person name="Sakaguchi M."/>
            <person name="Sakai K."/>
            <person name="Shibata M."/>
            <person name="Shimokawa T."/>
            <person name="Song J."/>
            <person name="Takazaki Y."/>
            <person name="Terasawa K."/>
            <person name="Tsugane M."/>
            <person name="Tsuji K."/>
            <person name="Ueda S."/>
            <person name="Waki K."/>
            <person name="Yamagata H."/>
            <person name="Yamamoto M."/>
            <person name="Yamamoto S."/>
            <person name="Yamane H."/>
            <person name="Yoshiki S."/>
            <person name="Yoshihara R."/>
            <person name="Yukawa K."/>
            <person name="Zhong H."/>
            <person name="Yano M."/>
            <person name="Yuan Q."/>
            <person name="Ouyang S."/>
            <person name="Liu J."/>
            <person name="Jones K.M."/>
            <person name="Gansberger K."/>
            <person name="Moffat K."/>
            <person name="Hill J."/>
            <person name="Bera J."/>
            <person name="Fadrosh D."/>
            <person name="Jin S."/>
            <person name="Johri S."/>
            <person name="Kim M."/>
            <person name="Overton L."/>
            <person name="Reardon M."/>
            <person name="Tsitrin T."/>
            <person name="Vuong H."/>
            <person name="Weaver B."/>
            <person name="Ciecko A."/>
            <person name="Tallon L."/>
            <person name="Jackson J."/>
            <person name="Pai G."/>
            <person name="Aken S.V."/>
            <person name="Utterback T."/>
            <person name="Reidmuller S."/>
            <person name="Feldblyum T."/>
            <person name="Hsiao J."/>
            <person name="Zismann V."/>
            <person name="Iobst S."/>
            <person name="de Vazeille A.R."/>
            <person name="Buell C.R."/>
            <person name="Ying K."/>
            <person name="Li Y."/>
            <person name="Lu T."/>
            <person name="Huang Y."/>
            <person name="Zhao Q."/>
            <person name="Feng Q."/>
            <person name="Zhang L."/>
            <person name="Zhu J."/>
            <person name="Weng Q."/>
            <person name="Mu J."/>
            <person name="Lu Y."/>
            <person name="Fan D."/>
            <person name="Liu Y."/>
            <person name="Guan J."/>
            <person name="Zhang Y."/>
            <person name="Yu S."/>
            <person name="Liu X."/>
            <person name="Zhang Y."/>
            <person name="Hong G."/>
            <person name="Han B."/>
            <person name="Choisne N."/>
            <person name="Demange N."/>
            <person name="Orjeda G."/>
            <person name="Samain S."/>
            <person name="Cattolico L."/>
            <person name="Pelletier E."/>
            <person name="Couloux A."/>
            <person name="Segurens B."/>
            <person name="Wincker P."/>
            <person name="D'Hont A."/>
            <person name="Scarpelli C."/>
            <person name="Weissenbach J."/>
            <person name="Salanoubat M."/>
            <person name="Quetier F."/>
            <person name="Yu Y."/>
            <person name="Kim H.R."/>
            <person name="Rambo T."/>
            <person name="Currie J."/>
            <person name="Collura K."/>
            <person name="Luo M."/>
            <person name="Yang T."/>
            <person name="Ammiraju J.S.S."/>
            <person name="Engler F."/>
            <person name="Soderlund C."/>
            <person name="Wing R.A."/>
            <person name="Palmer L.E."/>
            <person name="de la Bastide M."/>
            <person name="Spiegel L."/>
            <person name="Nascimento L."/>
            <person name="Zutavern T."/>
            <person name="O'Shaughnessy A."/>
            <person name="Dike S."/>
            <person name="Dedhia N."/>
            <person name="Preston R."/>
            <person name="Balija V."/>
            <person name="McCombie W.R."/>
            <person name="Chow T."/>
            <person name="Chen H."/>
            <person name="Chung M."/>
            <person name="Chen C."/>
            <person name="Shaw J."/>
            <person name="Wu H."/>
            <person name="Hsiao K."/>
            <person name="Chao Y."/>
            <person name="Chu M."/>
            <person name="Cheng C."/>
            <person name="Hour A."/>
            <person name="Lee P."/>
            <person name="Lin S."/>
            <person name="Lin Y."/>
            <person name="Liou J."/>
            <person name="Liu S."/>
            <person name="Hsing Y."/>
            <person name="Raghuvanshi S."/>
            <person name="Mohanty A."/>
            <person name="Bharti A.K."/>
            <person name="Gaur A."/>
            <person name="Gupta V."/>
            <person name="Kumar D."/>
            <person name="Ravi V."/>
            <person name="Vij S."/>
            <person name="Kapur A."/>
            <person name="Khurana P."/>
            <person name="Khurana P."/>
            <person name="Khurana J.P."/>
            <person name="Tyagi A.K."/>
            <person name="Gaikwad K."/>
            <person name="Singh A."/>
            <person name="Dalal V."/>
            <person name="Srivastava S."/>
            <person name="Dixit A."/>
            <person name="Pal A.K."/>
            <person name="Ghazi I.A."/>
            <person name="Yadav M."/>
            <person name="Pandit A."/>
            <person name="Bhargava A."/>
            <person name="Sureshbabu K."/>
            <person name="Batra K."/>
            <person name="Sharma T.R."/>
            <person name="Mohapatra T."/>
            <person name="Singh N.K."/>
            <person name="Messing J."/>
            <person name="Nelson A.B."/>
            <person name="Fuks G."/>
            <person name="Kavchok S."/>
            <person name="Keizer G."/>
            <person name="Linton E."/>
            <person name="Llaca V."/>
            <person name="Song R."/>
            <person name="Tanyolac B."/>
            <person name="Young S."/>
            <person name="Ho-Il K."/>
            <person name="Hahn J.H."/>
            <person name="Sangsakoo G."/>
            <person name="Vanavichit A."/>
            <person name="de Mattos Luiz.A.T."/>
            <person name="Zimmer P.D."/>
            <person name="Malone G."/>
            <person name="Dellagostin O."/>
            <person name="de Oliveira A.C."/>
            <person name="Bevan M."/>
            <person name="Bancroft I."/>
            <person name="Minx P."/>
            <person name="Cordum H."/>
            <person name="Wilson R."/>
            <person name="Cheng Z."/>
            <person name="Jin W."/>
            <person name="Jiang J."/>
            <person name="Leong S.A."/>
            <person name="Iwama H."/>
            <person name="Gojobori T."/>
            <person name="Itoh T."/>
            <person name="Niimura Y."/>
            <person name="Fujii Y."/>
            <person name="Habara T."/>
            <person name="Sakai H."/>
            <person name="Sato Y."/>
            <person name="Wilson G."/>
            <person name="Kumar K."/>
            <person name="McCouch S."/>
            <person name="Juretic N."/>
            <person name="Hoen D."/>
            <person name="Wright S."/>
            <person name="Bruskiewich R."/>
            <person name="Bureau T."/>
            <person name="Miyao A."/>
            <person name="Hirochika H."/>
            <person name="Nishikawa T."/>
            <person name="Kadowaki K."/>
            <person name="Sugiura M."/>
            <person name="Burr B."/>
            <person name="Sasaki T."/>
        </authorList>
    </citation>
    <scope>NUCLEOTIDE SEQUENCE [LARGE SCALE GENOMIC DNA]</scope>
    <source>
        <strain evidence="4">cv. Nipponbare</strain>
    </source>
</reference>
<name>Q0E2A7_ORYSJ</name>
<sequence length="191" mass="21083">MSRRPSPWMKLVYLAPGSSLPLPYDGSGSASGQLLVSCVDVNDTTHHQEEERKRKTWPWRWRGESETCVALRTAPLARKRVMWLVRLKLPVSHVPAGTSSVVPPRRRWCWMRYTALWNAHVFTVRPSPTPPNSAMDTVSGRGLAGTAPAHVVASAASHCTNNTTSSTVTAKPCPCNAAIKEKMRGNCLRLN</sequence>
<reference evidence="3" key="6">
    <citation type="journal article" date="2008" name="Nucleic Acids Res.">
        <title>The Rice Annotation Project Database (RAP-DB): 2008 update.</title>
        <authorList>
            <consortium name="The Rice Annotation Project (RAP)"/>
            <person name="Tanaka T."/>
            <person name="Antonio B.A."/>
            <person name="Kikuchi S."/>
            <person name="Matsumoto T."/>
            <person name="Nagamura Y."/>
            <person name="Numa H."/>
            <person name="Sakai H."/>
            <person name="Wu J."/>
            <person name="Itoh T."/>
            <person name="Sasaki T."/>
            <person name="Aono R."/>
            <person name="Fujii Y."/>
            <person name="Habara T."/>
            <person name="Harada E."/>
            <person name="Kanno M."/>
            <person name="Kawahara Y."/>
            <person name="Kawashima H."/>
            <person name="Kubooka H."/>
            <person name="Matsuya A."/>
            <person name="Nakaoka H."/>
            <person name="Saichi N."/>
            <person name="Sanbonmatsu R."/>
            <person name="Sato Y."/>
            <person name="Shinso Y."/>
            <person name="Suzuki M."/>
            <person name="Takeda J."/>
            <person name="Tanino M."/>
            <person name="Todokoro F."/>
            <person name="Yamaguchi K."/>
            <person name="Yamamoto N."/>
            <person name="Yamasaki C."/>
            <person name="Imanishi T."/>
            <person name="Okido T."/>
            <person name="Tada M."/>
            <person name="Ikeo K."/>
            <person name="Tateno Y."/>
            <person name="Gojobori T."/>
            <person name="Lin Y.C."/>
            <person name="Wei F.J."/>
            <person name="Hsing Y.I."/>
            <person name="Zhao Q."/>
            <person name="Han B."/>
            <person name="Kramer M.R."/>
            <person name="McCombie R.W."/>
            <person name="Lonsdale D."/>
            <person name="O'Donovan C.C."/>
            <person name="Whitfield E.J."/>
            <person name="Apweiler R."/>
            <person name="Koyanagi K.O."/>
            <person name="Khurana J.P."/>
            <person name="Raghuvanshi S."/>
            <person name="Singh N.K."/>
            <person name="Tyagi A.K."/>
            <person name="Haberer G."/>
            <person name="Fujisawa M."/>
            <person name="Hosokawa S."/>
            <person name="Ito Y."/>
            <person name="Ikawa H."/>
            <person name="Shibata M."/>
            <person name="Yamamoto M."/>
            <person name="Bruskiewich R.M."/>
            <person name="Hoen D.R."/>
            <person name="Bureau TE."/>
            <person name="Namiki N."/>
            <person name="Ohyanagi H."/>
            <person name="Sakai Y."/>
            <person name="Nobushima S."/>
            <person name="Sakata K."/>
            <person name="Barrero R.A."/>
            <person name="Sato Y."/>
            <person name="Souvorov A."/>
            <person name="Smith-White B."/>
            <person name="Tatusova T."/>
            <person name="An S."/>
            <person name="An G."/>
            <person name="OOta S."/>
            <person name="Fuks G."/>
            <person name="Messing J."/>
            <person name="Christie K.R."/>
            <person name="Lieberherr D."/>
            <person name="Kim H."/>
            <person name="Zuccolo A."/>
            <person name="Wing R.A."/>
            <person name="Nobuta K."/>
            <person name="Green P.J."/>
            <person name="Lu C."/>
            <person name="Meyers BC."/>
            <person name="Chaparro C."/>
            <person name="Piegu B."/>
            <person name="Panaud O."/>
            <person name="Echeverria M."/>
        </authorList>
    </citation>
    <scope>NUCLEOTIDE SEQUENCE</scope>
</reference>
<accession>Q0E2A7</accession>
<dbReference type="AlphaFoldDB" id="Q0E2A7"/>
<evidence type="ECO:0000313" key="2">
    <source>
        <dbReference type="EMBL" id="BAD29698.1"/>
    </source>
</evidence>
<reference evidence="3" key="4">
    <citation type="journal article" date="2006" name="Nucleic Acids Res.">
        <title>The Rice Annotation Project Database (RAP-DB): hub for Oryza sativa ssp. japonica genome information.</title>
        <authorList>
            <person name="Ohyanagi H."/>
            <person name="Tanaka T."/>
            <person name="Sakai H."/>
            <person name="Shigemoto Y."/>
            <person name="Yamaguchi K."/>
            <person name="Habara T."/>
            <person name="Fujii Y."/>
            <person name="Antonio B.A."/>
            <person name="Nagamura Y."/>
            <person name="Imanishi T."/>
            <person name="Ikeo K."/>
            <person name="Itoh T."/>
            <person name="Gojobori T."/>
            <person name="Sasaki T."/>
        </authorList>
    </citation>
    <scope>NUCLEOTIDE SEQUENCE</scope>
</reference>
<protein>
    <submittedName>
        <fullName evidence="3">Os02g0256000 protein</fullName>
    </submittedName>
</protein>
<reference evidence="3" key="8">
    <citation type="submission" date="2012-08" db="EMBL/GenBank/DDBJ databases">
        <title>Oryza sativa nipponbare(GA3) genomic DNA, chromosome 2.</title>
        <authorList>
            <consortium name="IRGSP(International Rice Genome Sequencing Project)"/>
        </authorList>
    </citation>
    <scope>NUCLEOTIDE SEQUENCE</scope>
</reference>